<dbReference type="InterPro" id="IPR004360">
    <property type="entry name" value="Glyas_Fos-R_dOase_dom"/>
</dbReference>
<evidence type="ECO:0000313" key="2">
    <source>
        <dbReference type="EMBL" id="MFC3551998.1"/>
    </source>
</evidence>
<dbReference type="Gene3D" id="3.30.720.120">
    <property type="match status" value="1"/>
</dbReference>
<dbReference type="PANTHER" id="PTHR34109">
    <property type="entry name" value="BNAUNNG04460D PROTEIN-RELATED"/>
    <property type="match status" value="1"/>
</dbReference>
<proteinExistence type="predicted"/>
<dbReference type="Gene3D" id="3.30.720.110">
    <property type="match status" value="1"/>
</dbReference>
<sequence>MPVKAIPEGYHSVTPYMIVDNAKAALDFYRDALGAEELYRLPMPDGSGGEKIGHAEIRVGDSQIMLSDEWPDMDALGPKSRGGATATFMIYVEDADRAFDRAVKAGAKVDKPVENQIWGDRMGSVIDPFGHKWSFGTHVEDVPPEEIQKRMEAWMKEQKAC</sequence>
<feature type="domain" description="VOC" evidence="1">
    <location>
        <begin position="9"/>
        <end position="138"/>
    </location>
</feature>
<evidence type="ECO:0000313" key="3">
    <source>
        <dbReference type="Proteomes" id="UP001595740"/>
    </source>
</evidence>
<dbReference type="PROSITE" id="PS51819">
    <property type="entry name" value="VOC"/>
    <property type="match status" value="1"/>
</dbReference>
<organism evidence="2 3">
    <name type="scientific">Lysobacter cavernae</name>
    <dbReference type="NCBI Taxonomy" id="1685901"/>
    <lineage>
        <taxon>Bacteria</taxon>
        <taxon>Pseudomonadati</taxon>
        <taxon>Pseudomonadota</taxon>
        <taxon>Gammaproteobacteria</taxon>
        <taxon>Lysobacterales</taxon>
        <taxon>Lysobacteraceae</taxon>
        <taxon>Lysobacter</taxon>
    </lineage>
</organism>
<reference evidence="3" key="1">
    <citation type="journal article" date="2019" name="Int. J. Syst. Evol. Microbiol.">
        <title>The Global Catalogue of Microorganisms (GCM) 10K type strain sequencing project: providing services to taxonomists for standard genome sequencing and annotation.</title>
        <authorList>
            <consortium name="The Broad Institute Genomics Platform"/>
            <consortium name="The Broad Institute Genome Sequencing Center for Infectious Disease"/>
            <person name="Wu L."/>
            <person name="Ma J."/>
        </authorList>
    </citation>
    <scope>NUCLEOTIDE SEQUENCE [LARGE SCALE GENOMIC DNA]</scope>
    <source>
        <strain evidence="3">KCTC 42875</strain>
    </source>
</reference>
<dbReference type="Pfam" id="PF00903">
    <property type="entry name" value="Glyoxalase"/>
    <property type="match status" value="1"/>
</dbReference>
<dbReference type="RefSeq" id="WP_386759768.1">
    <property type="nucleotide sequence ID" value="NZ_JBHRXK010000007.1"/>
</dbReference>
<dbReference type="InterPro" id="IPR037523">
    <property type="entry name" value="VOC_core"/>
</dbReference>
<gene>
    <name evidence="2" type="ORF">ACFOLC_13390</name>
</gene>
<dbReference type="Proteomes" id="UP001595740">
    <property type="component" value="Unassembled WGS sequence"/>
</dbReference>
<dbReference type="PANTHER" id="PTHR34109:SF1">
    <property type="entry name" value="VOC DOMAIN-CONTAINING PROTEIN"/>
    <property type="match status" value="1"/>
</dbReference>
<comment type="caution">
    <text evidence="2">The sequence shown here is derived from an EMBL/GenBank/DDBJ whole genome shotgun (WGS) entry which is preliminary data.</text>
</comment>
<accession>A0ABV7RUW1</accession>
<evidence type="ECO:0000259" key="1">
    <source>
        <dbReference type="PROSITE" id="PS51819"/>
    </source>
</evidence>
<dbReference type="CDD" id="cd07246">
    <property type="entry name" value="VOC_like"/>
    <property type="match status" value="1"/>
</dbReference>
<dbReference type="EMBL" id="JBHRXK010000007">
    <property type="protein sequence ID" value="MFC3551998.1"/>
    <property type="molecule type" value="Genomic_DNA"/>
</dbReference>
<dbReference type="InterPro" id="IPR029068">
    <property type="entry name" value="Glyas_Bleomycin-R_OHBP_Dase"/>
</dbReference>
<name>A0ABV7RUW1_9GAMM</name>
<keyword evidence="3" id="KW-1185">Reference proteome</keyword>
<protein>
    <submittedName>
        <fullName evidence="2">VOC family protein</fullName>
    </submittedName>
</protein>
<dbReference type="SUPFAM" id="SSF54593">
    <property type="entry name" value="Glyoxalase/Bleomycin resistance protein/Dihydroxybiphenyl dioxygenase"/>
    <property type="match status" value="1"/>
</dbReference>